<gene>
    <name evidence="3" type="ORF">BN1012_Phect2569</name>
</gene>
<dbReference type="InterPro" id="IPR005097">
    <property type="entry name" value="Sacchrp_dh_NADP-bd"/>
</dbReference>
<name>X5ME98_9HYPH</name>
<dbReference type="SUPFAM" id="SSF51735">
    <property type="entry name" value="NAD(P)-binding Rossmann-fold domains"/>
    <property type="match status" value="1"/>
</dbReference>
<sequence length="392" mass="41585">MGKNREFDVVVYGATGFTGRLVAEYLNNQYGVGKDLKWAMAGRSEEKLAAVRDEMGVPADVPFVVADASDPASLKAMAERTGVVLTTVGPYQLYGSDVVAACVAAGTDYVDLCGEVNWMHTMIAEHGDAAKKSGARIVLSCGFDSIPFDLGVYFLQEHAKKQLGGVVPRVKTRVREMKGTFSGGTVASFRATMASVGSDPSVIEILTNPFALTEGFKGPDQPAGDKPVHEDDLGMWVAPFVMAPINTRNVHRSNMLLGHAYGEDFVYDEMMMAGPGEQGEAVAKMIAGDTSMMSDDAPKPGEGPSKKEREEGMYNVLLIGEAKDGKKINVTVTGDRDPGYGSTSKIIAEAAVCLAKDDVVEAGGIYTSAPAMGMKLVDRLVANAGLTFDVDA</sequence>
<dbReference type="PATRIC" id="fig|1458461.3.peg.2574"/>
<dbReference type="InterPro" id="IPR036291">
    <property type="entry name" value="NAD(P)-bd_dom_sf"/>
</dbReference>
<dbReference type="STRING" id="1458461.BN1012_Phect2569"/>
<organism evidence="3 4">
    <name type="scientific">Candidatus Phaeomarinibacter ectocarpi</name>
    <dbReference type="NCBI Taxonomy" id="1458461"/>
    <lineage>
        <taxon>Bacteria</taxon>
        <taxon>Pseudomonadati</taxon>
        <taxon>Pseudomonadota</taxon>
        <taxon>Alphaproteobacteria</taxon>
        <taxon>Hyphomicrobiales</taxon>
        <taxon>Parvibaculaceae</taxon>
        <taxon>Candidatus Phaeomarinibacter</taxon>
    </lineage>
</organism>
<dbReference type="OrthoDB" id="4420885at2"/>
<dbReference type="EMBL" id="HG966617">
    <property type="protein sequence ID" value="CDO60782.1"/>
    <property type="molecule type" value="Genomic_DNA"/>
</dbReference>
<dbReference type="Proteomes" id="UP000032160">
    <property type="component" value="Chromosome I"/>
</dbReference>
<dbReference type="Pfam" id="PF03435">
    <property type="entry name" value="Sacchrp_dh_NADP"/>
    <property type="match status" value="1"/>
</dbReference>
<evidence type="ECO:0000256" key="1">
    <source>
        <dbReference type="ARBA" id="ARBA00010591"/>
    </source>
</evidence>
<dbReference type="GO" id="GO:0009247">
    <property type="term" value="P:glycolipid biosynthetic process"/>
    <property type="evidence" value="ECO:0007669"/>
    <property type="project" value="TreeGrafter"/>
</dbReference>
<dbReference type="PANTHER" id="PTHR12286">
    <property type="entry name" value="SACCHAROPINE DEHYDROGENASE-LIKE OXIDOREDUCTASE"/>
    <property type="match status" value="1"/>
</dbReference>
<dbReference type="AlphaFoldDB" id="X5ME98"/>
<accession>X5ME98</accession>
<protein>
    <submittedName>
        <fullName evidence="3">Carboxynorspermidine dehydrogenase</fullName>
    </submittedName>
</protein>
<feature type="domain" description="Saccharopine dehydrogenase NADP binding" evidence="2">
    <location>
        <begin position="9"/>
        <end position="137"/>
    </location>
</feature>
<dbReference type="RefSeq" id="WP_043948744.1">
    <property type="nucleotide sequence ID" value="NZ_HG966617.1"/>
</dbReference>
<evidence type="ECO:0000313" key="3">
    <source>
        <dbReference type="EMBL" id="CDO60782.1"/>
    </source>
</evidence>
<dbReference type="FunFam" id="3.40.50.720:FF:000413">
    <property type="entry name" value="Trans-acting enoyl reductase"/>
    <property type="match status" value="1"/>
</dbReference>
<comment type="similarity">
    <text evidence="1">Belongs to the saccharopine dehydrogenase family. Enoyl reductase subfamily.</text>
</comment>
<dbReference type="GO" id="GO:0005886">
    <property type="term" value="C:plasma membrane"/>
    <property type="evidence" value="ECO:0007669"/>
    <property type="project" value="TreeGrafter"/>
</dbReference>
<dbReference type="Gene3D" id="3.40.50.720">
    <property type="entry name" value="NAD(P)-binding Rossmann-like Domain"/>
    <property type="match status" value="1"/>
</dbReference>
<proteinExistence type="inferred from homology"/>
<dbReference type="PANTHER" id="PTHR12286:SF5">
    <property type="entry name" value="SACCHAROPINE DEHYDROGENASE-LIKE OXIDOREDUCTASE"/>
    <property type="match status" value="1"/>
</dbReference>
<dbReference type="HOGENOM" id="CLU_031002_0_2_5"/>
<evidence type="ECO:0000259" key="2">
    <source>
        <dbReference type="Pfam" id="PF03435"/>
    </source>
</evidence>
<reference evidence="3 4" key="1">
    <citation type="journal article" date="2014" name="Front. Genet.">
        <title>Genome and metabolic network of "Candidatus Phaeomarinobacter ectocarpi" Ec32, a new candidate genus of Alphaproteobacteria frequently associated with brown algae.</title>
        <authorList>
            <person name="Dittami S.M."/>
            <person name="Barbeyron T."/>
            <person name="Boyen C."/>
            <person name="Cambefort J."/>
            <person name="Collet G."/>
            <person name="Delage L."/>
            <person name="Gobet A."/>
            <person name="Groisillier A."/>
            <person name="Leblanc C."/>
            <person name="Michel G."/>
            <person name="Scornet D."/>
            <person name="Siegel A."/>
            <person name="Tapia J.E."/>
            <person name="Tonon T."/>
        </authorList>
    </citation>
    <scope>NUCLEOTIDE SEQUENCE [LARGE SCALE GENOMIC DNA]</scope>
    <source>
        <strain evidence="3 4">Ec32</strain>
    </source>
</reference>
<evidence type="ECO:0000313" key="4">
    <source>
        <dbReference type="Proteomes" id="UP000032160"/>
    </source>
</evidence>
<dbReference type="InterPro" id="IPR051276">
    <property type="entry name" value="Saccharopine_DH-like_oxidrdct"/>
</dbReference>
<keyword evidence="4" id="KW-1185">Reference proteome</keyword>
<dbReference type="KEGG" id="pect:BN1012_Phect2569"/>